<name>A0ABV2GT57_9HYPH</name>
<sequence length="33" mass="3622">MLRRGIRVAALAAIVILALEKQSLQSCQDFIHG</sequence>
<protein>
    <recommendedName>
        <fullName evidence="3">Lysozyme</fullName>
    </recommendedName>
</protein>
<reference evidence="1 2" key="1">
    <citation type="submission" date="2024-06" db="EMBL/GenBank/DDBJ databases">
        <title>Genomic Encyclopedia of Type Strains, Phase IV (KMG-IV): sequencing the most valuable type-strain genomes for metagenomic binning, comparative biology and taxonomic classification.</title>
        <authorList>
            <person name="Goeker M."/>
        </authorList>
    </citation>
    <scope>NUCLEOTIDE SEQUENCE [LARGE SCALE GENOMIC DNA]</scope>
    <source>
        <strain evidence="1 2">DSM 100022</strain>
    </source>
</reference>
<organism evidence="1 2">
    <name type="scientific">Mesorhizobium robiniae</name>
    <dbReference type="NCBI Taxonomy" id="559315"/>
    <lineage>
        <taxon>Bacteria</taxon>
        <taxon>Pseudomonadati</taxon>
        <taxon>Pseudomonadota</taxon>
        <taxon>Alphaproteobacteria</taxon>
        <taxon>Hyphomicrobiales</taxon>
        <taxon>Phyllobacteriaceae</taxon>
        <taxon>Mesorhizobium</taxon>
    </lineage>
</organism>
<evidence type="ECO:0008006" key="3">
    <source>
        <dbReference type="Google" id="ProtNLM"/>
    </source>
</evidence>
<evidence type="ECO:0000313" key="2">
    <source>
        <dbReference type="Proteomes" id="UP001549204"/>
    </source>
</evidence>
<accession>A0ABV2GT57</accession>
<dbReference type="EMBL" id="JBEPMC010000007">
    <property type="protein sequence ID" value="MET3581312.1"/>
    <property type="molecule type" value="Genomic_DNA"/>
</dbReference>
<gene>
    <name evidence="1" type="ORF">ABID19_004358</name>
</gene>
<dbReference type="Proteomes" id="UP001549204">
    <property type="component" value="Unassembled WGS sequence"/>
</dbReference>
<comment type="caution">
    <text evidence="1">The sequence shown here is derived from an EMBL/GenBank/DDBJ whole genome shotgun (WGS) entry which is preliminary data.</text>
</comment>
<keyword evidence="2" id="KW-1185">Reference proteome</keyword>
<evidence type="ECO:0000313" key="1">
    <source>
        <dbReference type="EMBL" id="MET3581312.1"/>
    </source>
</evidence>
<proteinExistence type="predicted"/>